<comment type="caution">
    <text evidence="2">The sequence shown here is derived from an EMBL/GenBank/DDBJ whole genome shotgun (WGS) entry which is preliminary data.</text>
</comment>
<gene>
    <name evidence="2" type="ORF">GEV37_01850</name>
</gene>
<evidence type="ECO:0000259" key="1">
    <source>
        <dbReference type="Pfam" id="PF00293"/>
    </source>
</evidence>
<organism evidence="2 3">
    <name type="scientific">Vreelandella malpeensis</name>
    <dbReference type="NCBI Taxonomy" id="1172368"/>
    <lineage>
        <taxon>Bacteria</taxon>
        <taxon>Pseudomonadati</taxon>
        <taxon>Pseudomonadota</taxon>
        <taxon>Gammaproteobacteria</taxon>
        <taxon>Oceanospirillales</taxon>
        <taxon>Halomonadaceae</taxon>
        <taxon>Vreelandella</taxon>
    </lineage>
</organism>
<dbReference type="EMBL" id="WHVL01000001">
    <property type="protein sequence ID" value="MCB8887873.1"/>
    <property type="molecule type" value="Genomic_DNA"/>
</dbReference>
<protein>
    <submittedName>
        <fullName evidence="2">NUDIX domain-containing protein</fullName>
    </submittedName>
</protein>
<sequence length="146" mass="16354">MDTDNNTRQWAQLFVVSADHRLLLIHHPNASAPWRPAGGELCLEEGFGEAARRTLEASTGLAGPLGPLLHECEVPGEQLPGRWRERYFLVRHDPASQARREMPGRWWSLDELRKAPVGQLKPAWLPELLERVIASDGHTPSSAARL</sequence>
<dbReference type="InterPro" id="IPR015797">
    <property type="entry name" value="NUDIX_hydrolase-like_dom_sf"/>
</dbReference>
<reference evidence="2 3" key="1">
    <citation type="journal article" date="2021" name="Sci. Rep.">
        <title>Genome analysis of a halophilic bacterium Halomonas malpeensis YU-PRIM-29(T) reveals its exopolysaccharide and pigment producing capabilities.</title>
        <authorList>
            <person name="Athmika"/>
            <person name="Ghate S.D."/>
            <person name="Arun A.B."/>
            <person name="Rao S.S."/>
            <person name="Kumar S.T.A."/>
            <person name="Kandiyil M.K."/>
            <person name="Saptami K."/>
            <person name="Rekha P.D."/>
        </authorList>
    </citation>
    <scope>NUCLEOTIDE SEQUENCE [LARGE SCALE GENOMIC DNA]</scope>
    <source>
        <strain evidence="3">prim 29</strain>
    </source>
</reference>
<accession>A0ABS8DNR2</accession>
<dbReference type="SUPFAM" id="SSF55811">
    <property type="entry name" value="Nudix"/>
    <property type="match status" value="1"/>
</dbReference>
<feature type="domain" description="Nudix hydrolase" evidence="1">
    <location>
        <begin position="14"/>
        <end position="124"/>
    </location>
</feature>
<evidence type="ECO:0000313" key="2">
    <source>
        <dbReference type="EMBL" id="MCB8887873.1"/>
    </source>
</evidence>
<dbReference type="RefSeq" id="WP_227388471.1">
    <property type="nucleotide sequence ID" value="NZ_JBHSCJ010000003.1"/>
</dbReference>
<keyword evidence="3" id="KW-1185">Reference proteome</keyword>
<dbReference type="Gene3D" id="3.90.79.10">
    <property type="entry name" value="Nucleoside Triphosphate Pyrophosphohydrolase"/>
    <property type="match status" value="1"/>
</dbReference>
<name>A0ABS8DNR2_9GAMM</name>
<evidence type="ECO:0000313" key="3">
    <source>
        <dbReference type="Proteomes" id="UP001319882"/>
    </source>
</evidence>
<dbReference type="InterPro" id="IPR000086">
    <property type="entry name" value="NUDIX_hydrolase_dom"/>
</dbReference>
<dbReference type="Pfam" id="PF00293">
    <property type="entry name" value="NUDIX"/>
    <property type="match status" value="1"/>
</dbReference>
<dbReference type="Proteomes" id="UP001319882">
    <property type="component" value="Unassembled WGS sequence"/>
</dbReference>
<proteinExistence type="predicted"/>